<evidence type="ECO:0000313" key="2">
    <source>
        <dbReference type="Proteomes" id="UP001558613"/>
    </source>
</evidence>
<name>A0ABR3NN83_9TELE</name>
<protein>
    <recommendedName>
        <fullName evidence="3">MHC class I antigen</fullName>
    </recommendedName>
</protein>
<gene>
    <name evidence="1" type="ORF">QQF64_024693</name>
</gene>
<reference evidence="1 2" key="1">
    <citation type="submission" date="2023-09" db="EMBL/GenBank/DDBJ databases">
        <authorList>
            <person name="Wang M."/>
        </authorList>
    </citation>
    <scope>NUCLEOTIDE SEQUENCE [LARGE SCALE GENOMIC DNA]</scope>
    <source>
        <strain evidence="1">GT-2023</strain>
        <tissue evidence="1">Liver</tissue>
    </source>
</reference>
<evidence type="ECO:0000313" key="1">
    <source>
        <dbReference type="EMBL" id="KAL1278020.1"/>
    </source>
</evidence>
<sequence length="93" mass="10304">RSGAGRCLYVVTTSPQSQRLMMEWIQVLYEPQGHQTNSMSTAADDQDLMEVWDNDGTRYDGVSRDTSSLAHISAAREKLRKGACEGHTGNLLC</sequence>
<accession>A0ABR3NN83</accession>
<evidence type="ECO:0008006" key="3">
    <source>
        <dbReference type="Google" id="ProtNLM"/>
    </source>
</evidence>
<feature type="non-terminal residue" evidence="1">
    <location>
        <position position="1"/>
    </location>
</feature>
<comment type="caution">
    <text evidence="1">The sequence shown here is derived from an EMBL/GenBank/DDBJ whole genome shotgun (WGS) entry which is preliminary data.</text>
</comment>
<dbReference type="Proteomes" id="UP001558613">
    <property type="component" value="Unassembled WGS sequence"/>
</dbReference>
<organism evidence="1 2">
    <name type="scientific">Cirrhinus molitorella</name>
    <name type="common">mud carp</name>
    <dbReference type="NCBI Taxonomy" id="172907"/>
    <lineage>
        <taxon>Eukaryota</taxon>
        <taxon>Metazoa</taxon>
        <taxon>Chordata</taxon>
        <taxon>Craniata</taxon>
        <taxon>Vertebrata</taxon>
        <taxon>Euteleostomi</taxon>
        <taxon>Actinopterygii</taxon>
        <taxon>Neopterygii</taxon>
        <taxon>Teleostei</taxon>
        <taxon>Ostariophysi</taxon>
        <taxon>Cypriniformes</taxon>
        <taxon>Cyprinidae</taxon>
        <taxon>Labeoninae</taxon>
        <taxon>Labeonini</taxon>
        <taxon>Cirrhinus</taxon>
    </lineage>
</organism>
<dbReference type="EMBL" id="JAYMGO010000003">
    <property type="protein sequence ID" value="KAL1278020.1"/>
    <property type="molecule type" value="Genomic_DNA"/>
</dbReference>
<keyword evidence="2" id="KW-1185">Reference proteome</keyword>
<proteinExistence type="predicted"/>